<evidence type="ECO:0000256" key="8">
    <source>
        <dbReference type="PROSITE-ProRule" id="PRU01393"/>
    </source>
</evidence>
<evidence type="ECO:0000256" key="5">
    <source>
        <dbReference type="ARBA" id="ARBA00022801"/>
    </source>
</evidence>
<dbReference type="InterPro" id="IPR041507">
    <property type="entry name" value="UCH_C"/>
</dbReference>
<keyword evidence="5 7" id="KW-0378">Hydrolase</keyword>
<dbReference type="Proteomes" id="UP000422736">
    <property type="component" value="Chromosome 2"/>
</dbReference>
<dbReference type="PIRSF" id="PIRSF038120">
    <property type="entry name" value="Ubiquitinyl_hydrolase_UCH37"/>
    <property type="match status" value="1"/>
</dbReference>
<dbReference type="InterPro" id="IPR038765">
    <property type="entry name" value="Papain-like_cys_pep_sf"/>
</dbReference>
<dbReference type="SUPFAM" id="SSF54001">
    <property type="entry name" value="Cysteine proteinases"/>
    <property type="match status" value="1"/>
</dbReference>
<dbReference type="EMBL" id="CP015055">
    <property type="protein sequence ID" value="QGN14212.1"/>
    <property type="molecule type" value="Genomic_DNA"/>
</dbReference>
<evidence type="ECO:0000256" key="6">
    <source>
        <dbReference type="ARBA" id="ARBA00022807"/>
    </source>
</evidence>
<organism evidence="11 12">
    <name type="scientific">Kluyveromyces marxianus</name>
    <name type="common">Yeast</name>
    <name type="synonym">Candida kefyr</name>
    <dbReference type="NCBI Taxonomy" id="4911"/>
    <lineage>
        <taxon>Eukaryota</taxon>
        <taxon>Fungi</taxon>
        <taxon>Dikarya</taxon>
        <taxon>Ascomycota</taxon>
        <taxon>Saccharomycotina</taxon>
        <taxon>Saccharomycetes</taxon>
        <taxon>Saccharomycetales</taxon>
        <taxon>Saccharomycetaceae</taxon>
        <taxon>Kluyveromyces</taxon>
    </lineage>
</organism>
<comment type="catalytic activity">
    <reaction evidence="1 7 8 9">
        <text>Thiol-dependent hydrolysis of ester, thioester, amide, peptide and isopeptide bonds formed by the C-terminal Gly of ubiquitin (a 76-residue protein attached to proteins as an intracellular targeting signal).</text>
        <dbReference type="EC" id="3.4.19.12"/>
    </reaction>
</comment>
<evidence type="ECO:0000259" key="10">
    <source>
        <dbReference type="PROSITE" id="PS52048"/>
    </source>
</evidence>
<dbReference type="Pfam" id="PF01088">
    <property type="entry name" value="Peptidase_C12"/>
    <property type="match status" value="1"/>
</dbReference>
<dbReference type="GO" id="GO:0016787">
    <property type="term" value="F:hydrolase activity"/>
    <property type="evidence" value="ECO:0007669"/>
    <property type="project" value="UniProtKB-KW"/>
</dbReference>
<evidence type="ECO:0000256" key="9">
    <source>
        <dbReference type="RuleBase" id="RU361215"/>
    </source>
</evidence>
<feature type="domain" description="UCH catalytic" evidence="10">
    <location>
        <begin position="3"/>
        <end position="231"/>
    </location>
</feature>
<dbReference type="PANTHER" id="PTHR10589">
    <property type="entry name" value="UBIQUITIN CARBOXYL-TERMINAL HYDROLASE"/>
    <property type="match status" value="1"/>
</dbReference>
<dbReference type="PROSITE" id="PS52048">
    <property type="entry name" value="UCH_DOMAIN"/>
    <property type="match status" value="1"/>
</dbReference>
<feature type="active site" description="Nucleophile" evidence="8">
    <location>
        <position position="88"/>
    </location>
</feature>
<dbReference type="InterPro" id="IPR001578">
    <property type="entry name" value="Peptidase_C12_UCH"/>
</dbReference>
<feature type="site" description="Important for enzyme activity" evidence="8">
    <location>
        <position position="186"/>
    </location>
</feature>
<dbReference type="Gene3D" id="1.20.58.860">
    <property type="match status" value="1"/>
</dbReference>
<dbReference type="PRINTS" id="PR00707">
    <property type="entry name" value="UBCTHYDRLASE"/>
</dbReference>
<keyword evidence="3 7" id="KW-0645">Protease</keyword>
<evidence type="ECO:0000256" key="2">
    <source>
        <dbReference type="ARBA" id="ARBA00009326"/>
    </source>
</evidence>
<feature type="site" description="Transition state stabilizer" evidence="8">
    <location>
        <position position="82"/>
    </location>
</feature>
<reference evidence="11 12" key="2">
    <citation type="submission" date="2019-11" db="EMBL/GenBank/DDBJ databases">
        <authorList>
            <person name="Lu H."/>
        </authorList>
    </citation>
    <scope>NUCLEOTIDE SEQUENCE [LARGE SCALE GENOMIC DNA]</scope>
    <source>
        <strain evidence="11 12">FIM1</strain>
    </source>
</reference>
<evidence type="ECO:0000256" key="7">
    <source>
        <dbReference type="PIRNR" id="PIRNR038120"/>
    </source>
</evidence>
<sequence>MSEWNTIESDAGVFTRLITDLGVEGLQFEDIPYLDYLESEDISSILEGLVFLFPYKKSLYQNPEPVQGRYETDSTKVFFSQQTIQNACATQAVLNILFNLSQDKKEKVHLGPELSQFYEFVKDFHEPALIGETINGSELIRNVHNSFTPPNLFVMDEDPYRNRGQSQEVYHFVGFIPHESRIYELDGLQPYPIDHGPYTDFAKDVKTLLQERMDILVQQGVQKFNIIGLILDRLQYLQTELEKDDIPDGKRFVLSEQLQEELNKREKWKEEITFRKHNLTGLALELLKQISSSMSENEFESVLREASMKPSN</sequence>
<reference evidence="11 12" key="1">
    <citation type="submission" date="2016-03" db="EMBL/GenBank/DDBJ databases">
        <title>How can Kluyveromyces marxianus grow so fast - potential evolutionary course in Saccharomyces Complex revealed by comparative genomics.</title>
        <authorList>
            <person name="Mo W."/>
            <person name="Lu W."/>
            <person name="Yang X."/>
            <person name="Qi J."/>
            <person name="Lv H."/>
        </authorList>
    </citation>
    <scope>NUCLEOTIDE SEQUENCE [LARGE SCALE GENOMIC DNA]</scope>
    <source>
        <strain evidence="11 12">FIM1</strain>
    </source>
</reference>
<proteinExistence type="inferred from homology"/>
<dbReference type="InterPro" id="IPR017390">
    <property type="entry name" value="Ubiquitinyl_hydrolase_UCH37"/>
</dbReference>
<dbReference type="Gene3D" id="3.40.532.10">
    <property type="entry name" value="Peptidase C12, ubiquitin carboxyl-terminal hydrolase"/>
    <property type="match status" value="1"/>
</dbReference>
<dbReference type="InterPro" id="IPR036959">
    <property type="entry name" value="Peptidase_C12_UCH_sf"/>
</dbReference>
<gene>
    <name evidence="11" type="primary">uch2</name>
    <name evidence="11" type="ORF">FIM1_868</name>
</gene>
<feature type="active site" description="Proton donor" evidence="8">
    <location>
        <position position="171"/>
    </location>
</feature>
<dbReference type="Pfam" id="PF18031">
    <property type="entry name" value="UCH_C"/>
    <property type="match status" value="1"/>
</dbReference>
<protein>
    <recommendedName>
        <fullName evidence="7 9">Ubiquitin carboxyl-terminal hydrolase</fullName>
        <ecNumber evidence="7 9">3.4.19.12</ecNumber>
    </recommendedName>
</protein>
<keyword evidence="6 7" id="KW-0788">Thiol protease</keyword>
<evidence type="ECO:0000256" key="3">
    <source>
        <dbReference type="ARBA" id="ARBA00022670"/>
    </source>
</evidence>
<accession>A0ABX6ET52</accession>
<keyword evidence="4 7" id="KW-0833">Ubl conjugation pathway</keyword>
<keyword evidence="12" id="KW-1185">Reference proteome</keyword>
<comment type="similarity">
    <text evidence="2 7 8 9">Belongs to the peptidase C12 family.</text>
</comment>
<evidence type="ECO:0000256" key="4">
    <source>
        <dbReference type="ARBA" id="ARBA00022786"/>
    </source>
</evidence>
<name>A0ABX6ET52_KLUMA</name>
<evidence type="ECO:0000256" key="1">
    <source>
        <dbReference type="ARBA" id="ARBA00000707"/>
    </source>
</evidence>
<dbReference type="EC" id="3.4.19.12" evidence="7 9"/>
<evidence type="ECO:0000313" key="12">
    <source>
        <dbReference type="Proteomes" id="UP000422736"/>
    </source>
</evidence>
<dbReference type="PANTHER" id="PTHR10589:SF16">
    <property type="entry name" value="UBIQUITIN CARBOXYL-TERMINAL HYDROLASE ISOZYME L5"/>
    <property type="match status" value="1"/>
</dbReference>
<evidence type="ECO:0000313" key="11">
    <source>
        <dbReference type="EMBL" id="QGN14212.1"/>
    </source>
</evidence>